<evidence type="ECO:0000256" key="1">
    <source>
        <dbReference type="SAM" id="Phobius"/>
    </source>
</evidence>
<name>A0A673T7D3_SURSU</name>
<dbReference type="InterPro" id="IPR027841">
    <property type="entry name" value="IL-17_rcpt_C/E_N"/>
</dbReference>
<feature type="domain" description="Interleukin-17 receptor C/E N-terminal" evidence="2">
    <location>
        <begin position="42"/>
        <end position="123"/>
    </location>
</feature>
<organism evidence="3 4">
    <name type="scientific">Suricata suricatta</name>
    <name type="common">Meerkat</name>
    <dbReference type="NCBI Taxonomy" id="37032"/>
    <lineage>
        <taxon>Eukaryota</taxon>
        <taxon>Metazoa</taxon>
        <taxon>Chordata</taxon>
        <taxon>Craniata</taxon>
        <taxon>Vertebrata</taxon>
        <taxon>Euteleostomi</taxon>
        <taxon>Mammalia</taxon>
        <taxon>Eutheria</taxon>
        <taxon>Laurasiatheria</taxon>
        <taxon>Carnivora</taxon>
        <taxon>Feliformia</taxon>
        <taxon>Herpestidae</taxon>
        <taxon>Suricata</taxon>
    </lineage>
</organism>
<keyword evidence="1" id="KW-1133">Transmembrane helix</keyword>
<dbReference type="Pfam" id="PF15037">
    <property type="entry name" value="IL17_R_N"/>
    <property type="match status" value="1"/>
</dbReference>
<proteinExistence type="predicted"/>
<reference evidence="3" key="2">
    <citation type="submission" date="2025-08" db="UniProtKB">
        <authorList>
            <consortium name="Ensembl"/>
        </authorList>
    </citation>
    <scope>IDENTIFICATION</scope>
</reference>
<gene>
    <name evidence="3" type="primary">IL17RE</name>
</gene>
<protein>
    <submittedName>
        <fullName evidence="3">Interleukin 17 receptor E</fullName>
    </submittedName>
</protein>
<sequence>MSLPDCPPLSPQASYLQEDTVRRKKCPFQNWPEASPSWNVSMDTQAQQLVLHFSSRMHATFSAAWSHSGLGQDSLVPPVYSISQSQGSSPVKLDLIIPFLKPGSCVLVWRSDVQFSWKHLLCPDVSHRHLGLLIPALLALTTLLGVALVLTRRRPLSGKLTLG</sequence>
<dbReference type="AlphaFoldDB" id="A0A673T7D3"/>
<keyword evidence="4" id="KW-1185">Reference proteome</keyword>
<evidence type="ECO:0000259" key="2">
    <source>
        <dbReference type="Pfam" id="PF15037"/>
    </source>
</evidence>
<dbReference type="Ensembl" id="ENSSSUT00005009008.1">
    <property type="protein sequence ID" value="ENSSSUP00005007818.1"/>
    <property type="gene ID" value="ENSSSUG00005005008.1"/>
</dbReference>
<keyword evidence="1" id="KW-0472">Membrane</keyword>
<reference evidence="3 4" key="1">
    <citation type="submission" date="2019-05" db="EMBL/GenBank/DDBJ databases">
        <title>A Chromosome-scale Meerkat (S. suricatta) Genome Assembly.</title>
        <authorList>
            <person name="Dudchenko O."/>
            <person name="Lieberman Aiden E."/>
            <person name="Tung J."/>
            <person name="Barreiro L.B."/>
            <person name="Clutton-Brock T.H."/>
        </authorList>
    </citation>
    <scope>NUCLEOTIDE SEQUENCE [LARGE SCALE GENOMIC DNA]</scope>
</reference>
<dbReference type="Proteomes" id="UP000472268">
    <property type="component" value="Chromosome 12"/>
</dbReference>
<evidence type="ECO:0000313" key="4">
    <source>
        <dbReference type="Proteomes" id="UP000472268"/>
    </source>
</evidence>
<reference evidence="3" key="3">
    <citation type="submission" date="2025-09" db="UniProtKB">
        <authorList>
            <consortium name="Ensembl"/>
        </authorList>
    </citation>
    <scope>IDENTIFICATION</scope>
</reference>
<keyword evidence="1" id="KW-0812">Transmembrane</keyword>
<feature type="transmembrane region" description="Helical" evidence="1">
    <location>
        <begin position="130"/>
        <end position="150"/>
    </location>
</feature>
<accession>A0A673T7D3</accession>
<evidence type="ECO:0000313" key="3">
    <source>
        <dbReference type="Ensembl" id="ENSSSUP00005007818.1"/>
    </source>
</evidence>